<sequence>MELGNLLPADSENHLDLERNFHMNKSLVENLKLIQTCKQSILQKGQLKMEKPKNPNDAGKRLNVMVRSVLDFDNATHHNLINLELKVLTEIEGHPNILPLIGFIQDKGQISIITEYPDGGNLQDYLKGFNGGLEVFSFLKSGPTFKNRLTPMRTGYNVYRSDLDSKLRSLCTFDLLSFAYQIAKGMRHMSNNSVRLIFVLAVLNLEFSVLSPATITS</sequence>
<dbReference type="AlphaFoldDB" id="G0NN39"/>
<protein>
    <recommendedName>
        <fullName evidence="1">Protein kinase domain-containing protein</fullName>
    </recommendedName>
</protein>
<evidence type="ECO:0000259" key="1">
    <source>
        <dbReference type="PROSITE" id="PS50011"/>
    </source>
</evidence>
<dbReference type="Proteomes" id="UP000008068">
    <property type="component" value="Unassembled WGS sequence"/>
</dbReference>
<dbReference type="InterPro" id="IPR011009">
    <property type="entry name" value="Kinase-like_dom_sf"/>
</dbReference>
<dbReference type="InterPro" id="IPR001245">
    <property type="entry name" value="Ser-Thr/Tyr_kinase_cat_dom"/>
</dbReference>
<dbReference type="SUPFAM" id="SSF56112">
    <property type="entry name" value="Protein kinase-like (PK-like)"/>
    <property type="match status" value="1"/>
</dbReference>
<dbReference type="eggNOG" id="KOG0200">
    <property type="taxonomic scope" value="Eukaryota"/>
</dbReference>
<dbReference type="PROSITE" id="PS50011">
    <property type="entry name" value="PROTEIN_KINASE_DOM"/>
    <property type="match status" value="1"/>
</dbReference>
<dbReference type="GO" id="GO:0043235">
    <property type="term" value="C:receptor complex"/>
    <property type="evidence" value="ECO:0007669"/>
    <property type="project" value="TreeGrafter"/>
</dbReference>
<dbReference type="HOGENOM" id="CLU_1273251_0_0_1"/>
<dbReference type="InterPro" id="IPR000719">
    <property type="entry name" value="Prot_kinase_dom"/>
</dbReference>
<dbReference type="GO" id="GO:0007169">
    <property type="term" value="P:cell surface receptor protein tyrosine kinase signaling pathway"/>
    <property type="evidence" value="ECO:0007669"/>
    <property type="project" value="TreeGrafter"/>
</dbReference>
<keyword evidence="3" id="KW-1185">Reference proteome</keyword>
<dbReference type="GO" id="GO:0005886">
    <property type="term" value="C:plasma membrane"/>
    <property type="evidence" value="ECO:0007669"/>
    <property type="project" value="TreeGrafter"/>
</dbReference>
<feature type="domain" description="Protein kinase" evidence="1">
    <location>
        <begin position="1"/>
        <end position="217"/>
    </location>
</feature>
<evidence type="ECO:0000313" key="3">
    <source>
        <dbReference type="Proteomes" id="UP000008068"/>
    </source>
</evidence>
<dbReference type="GO" id="GO:0005524">
    <property type="term" value="F:ATP binding"/>
    <property type="evidence" value="ECO:0007669"/>
    <property type="project" value="InterPro"/>
</dbReference>
<dbReference type="Pfam" id="PF07714">
    <property type="entry name" value="PK_Tyr_Ser-Thr"/>
    <property type="match status" value="1"/>
</dbReference>
<accession>G0NN39</accession>
<dbReference type="InterPro" id="IPR050122">
    <property type="entry name" value="RTK"/>
</dbReference>
<reference evidence="3" key="1">
    <citation type="submission" date="2011-07" db="EMBL/GenBank/DDBJ databases">
        <authorList>
            <consortium name="Caenorhabditis brenneri Sequencing and Analysis Consortium"/>
            <person name="Wilson R.K."/>
        </authorList>
    </citation>
    <scope>NUCLEOTIDE SEQUENCE [LARGE SCALE GENOMIC DNA]</scope>
    <source>
        <strain evidence="3">PB2801</strain>
    </source>
</reference>
<dbReference type="EMBL" id="GL379912">
    <property type="protein sequence ID" value="EGT34339.1"/>
    <property type="molecule type" value="Genomic_DNA"/>
</dbReference>
<dbReference type="STRING" id="135651.G0NN39"/>
<evidence type="ECO:0000313" key="2">
    <source>
        <dbReference type="EMBL" id="EGT34339.1"/>
    </source>
</evidence>
<dbReference type="InParanoid" id="G0NN39"/>
<proteinExistence type="predicted"/>
<name>G0NN39_CAEBE</name>
<dbReference type="GO" id="GO:0004714">
    <property type="term" value="F:transmembrane receptor protein tyrosine kinase activity"/>
    <property type="evidence" value="ECO:0007669"/>
    <property type="project" value="TreeGrafter"/>
</dbReference>
<dbReference type="PANTHER" id="PTHR24416">
    <property type="entry name" value="TYROSINE-PROTEIN KINASE RECEPTOR"/>
    <property type="match status" value="1"/>
</dbReference>
<dbReference type="OrthoDB" id="3256376at2759"/>
<organism evidence="3">
    <name type="scientific">Caenorhabditis brenneri</name>
    <name type="common">Nematode worm</name>
    <dbReference type="NCBI Taxonomy" id="135651"/>
    <lineage>
        <taxon>Eukaryota</taxon>
        <taxon>Metazoa</taxon>
        <taxon>Ecdysozoa</taxon>
        <taxon>Nematoda</taxon>
        <taxon>Chromadorea</taxon>
        <taxon>Rhabditida</taxon>
        <taxon>Rhabditina</taxon>
        <taxon>Rhabditomorpha</taxon>
        <taxon>Rhabditoidea</taxon>
        <taxon>Rhabditidae</taxon>
        <taxon>Peloderinae</taxon>
        <taxon>Caenorhabditis</taxon>
    </lineage>
</organism>
<dbReference type="Gene3D" id="1.10.510.10">
    <property type="entry name" value="Transferase(Phosphotransferase) domain 1"/>
    <property type="match status" value="1"/>
</dbReference>
<dbReference type="PANTHER" id="PTHR24416:SF503">
    <property type="entry name" value="PROTEIN KINASE DOMAIN-CONTAINING PROTEIN-RELATED"/>
    <property type="match status" value="1"/>
</dbReference>
<gene>
    <name evidence="2" type="ORF">CAEBREN_13421</name>
</gene>